<evidence type="ECO:0000259" key="4">
    <source>
        <dbReference type="PROSITE" id="PS51864"/>
    </source>
</evidence>
<evidence type="ECO:0000256" key="2">
    <source>
        <dbReference type="RuleBase" id="RU361183"/>
    </source>
</evidence>
<keyword evidence="1 2" id="KW-0645">Protease</keyword>
<dbReference type="PANTHER" id="PTHR10127:SF814">
    <property type="entry name" value="MEPRIN A SUBUNIT BETA"/>
    <property type="match status" value="1"/>
</dbReference>
<evidence type="ECO:0000259" key="3">
    <source>
        <dbReference type="PROSITE" id="PS50144"/>
    </source>
</evidence>
<evidence type="ECO:0000313" key="5">
    <source>
        <dbReference type="EMBL" id="CAG5078780.1"/>
    </source>
</evidence>
<dbReference type="PANTHER" id="PTHR10127">
    <property type="entry name" value="DISCOIDIN, CUB, EGF, LAMININ , AND ZINC METALLOPROTEASE DOMAIN CONTAINING"/>
    <property type="match status" value="1"/>
</dbReference>
<keyword evidence="1 2" id="KW-0479">Metal-binding</keyword>
<dbReference type="InterPro" id="IPR008974">
    <property type="entry name" value="TRAF-like"/>
</dbReference>
<sequence length="633" mass="72076">MKIFPSAFWSVEFASSKVLHNEASFPEIVPESISEINARAGVTEDSVRKSSRHGQIDPVFRWENRTIPIEINPILSQEASASIFQAMRELEEKGLAWLRPKKAEDQDYVTTKTDAGCSAWLGRVGGEQPLSLARGCGWMSVAIHELFHTLGVAHTHQRHDRDNYITVFENNIQENFKYALAADDDISQSTFDFPYDYLSIMHYDKVSYSNGNGDTIVPKDPKYLDLIGQRLTANSQDMAILDKMYEDLEGQTDISQCKCQEFSVSGFSVQWSCNGSYKFDSISNGKNSFVTDSYYGPRYINFKKYGSKPKWTCRDDNEITTGERGGAYDAAFCVEDISSSWEEWTGTEMKEVPVKIECTKWAKDSQGRKEKRTGLCPTDEDKFIWEINNWNHIKSTYTNGRSLEKAFIDEAGYKWSLKLFPNGTSGTHGYYSLFMSLVSGPNDSKLQWPIWGRSLYRRGTGYGYNTYMSFEQFDSYDFVHEDSVKLVFSAEDATGQWLNCDMEKLRSFERCFYSPVVNDLTFDENGKIHSRGVVTTKSPPITIYGKRCLALTIETGGSITVSVQGEMTSSGEKFQYLLERRDYDGNDIQEFSIELGTSDNAKVLYQQFINLEIINHDNATTRFVKSKLHHGKC</sequence>
<proteinExistence type="predicted"/>
<keyword evidence="1 2" id="KW-0482">Metalloprotease</keyword>
<evidence type="ECO:0000256" key="1">
    <source>
        <dbReference type="PROSITE-ProRule" id="PRU01211"/>
    </source>
</evidence>
<dbReference type="EC" id="3.4.24.-" evidence="2"/>
<dbReference type="InterPro" id="IPR024079">
    <property type="entry name" value="MetalloPept_cat_dom_sf"/>
</dbReference>
<dbReference type="SUPFAM" id="SSF49599">
    <property type="entry name" value="TRAF domain-like"/>
    <property type="match status" value="1"/>
</dbReference>
<dbReference type="Gene3D" id="3.40.390.10">
    <property type="entry name" value="Collagenase (Catalytic Domain)"/>
    <property type="match status" value="1"/>
</dbReference>
<dbReference type="Gene3D" id="2.60.210.10">
    <property type="entry name" value="Apoptosis, Tumor Necrosis Factor Receptor Associated Protein 2, Chain A"/>
    <property type="match status" value="1"/>
</dbReference>
<evidence type="ECO:0000313" key="6">
    <source>
        <dbReference type="Proteomes" id="UP001158576"/>
    </source>
</evidence>
<comment type="cofactor">
    <cofactor evidence="1 2">
        <name>Zn(2+)</name>
        <dbReference type="ChEBI" id="CHEBI:29105"/>
    </cofactor>
    <text evidence="1 2">Binds 1 zinc ion per subunit.</text>
</comment>
<accession>A0ABN7RMI2</accession>
<protein>
    <recommendedName>
        <fullName evidence="2">Metalloendopeptidase</fullName>
        <ecNumber evidence="2">3.4.24.-</ecNumber>
    </recommendedName>
</protein>
<dbReference type="SMART" id="SM00235">
    <property type="entry name" value="ZnMc"/>
    <property type="match status" value="1"/>
</dbReference>
<comment type="caution">
    <text evidence="1">Lacks conserved residue(s) required for the propagation of feature annotation.</text>
</comment>
<gene>
    <name evidence="5" type="ORF">OKIOD_LOCUS643</name>
</gene>
<dbReference type="PROSITE" id="PS50144">
    <property type="entry name" value="MATH"/>
    <property type="match status" value="1"/>
</dbReference>
<dbReference type="Pfam" id="PF22486">
    <property type="entry name" value="MATH_2"/>
    <property type="match status" value="1"/>
</dbReference>
<feature type="domain" description="MATH" evidence="3">
    <location>
        <begin position="380"/>
        <end position="490"/>
    </location>
</feature>
<dbReference type="SUPFAM" id="SSF55486">
    <property type="entry name" value="Metalloproteases ('zincins'), catalytic domain"/>
    <property type="match status" value="1"/>
</dbReference>
<keyword evidence="6" id="KW-1185">Reference proteome</keyword>
<dbReference type="Pfam" id="PF01400">
    <property type="entry name" value="Astacin"/>
    <property type="match status" value="1"/>
</dbReference>
<feature type="domain" description="Peptidase M12A" evidence="4">
    <location>
        <begin position="51"/>
        <end position="258"/>
    </location>
</feature>
<feature type="binding site" evidence="1">
    <location>
        <position position="144"/>
    </location>
    <ligand>
        <name>Zn(2+)</name>
        <dbReference type="ChEBI" id="CHEBI:29105"/>
        <note>catalytic</note>
    </ligand>
</feature>
<dbReference type="PROSITE" id="PS51864">
    <property type="entry name" value="ASTACIN"/>
    <property type="match status" value="1"/>
</dbReference>
<reference evidence="5 6" key="1">
    <citation type="submission" date="2021-04" db="EMBL/GenBank/DDBJ databases">
        <authorList>
            <person name="Bliznina A."/>
        </authorList>
    </citation>
    <scope>NUCLEOTIDE SEQUENCE [LARGE SCALE GENOMIC DNA]</scope>
</reference>
<name>A0ABN7RMI2_OIKDI</name>
<feature type="binding site" evidence="1">
    <location>
        <position position="154"/>
    </location>
    <ligand>
        <name>Zn(2+)</name>
        <dbReference type="ChEBI" id="CHEBI:29105"/>
        <note>catalytic</note>
    </ligand>
</feature>
<dbReference type="EMBL" id="OU015568">
    <property type="protein sequence ID" value="CAG5078780.1"/>
    <property type="molecule type" value="Genomic_DNA"/>
</dbReference>
<feature type="binding site" evidence="1">
    <location>
        <position position="148"/>
    </location>
    <ligand>
        <name>Zn(2+)</name>
        <dbReference type="ChEBI" id="CHEBI:29105"/>
        <note>catalytic</note>
    </ligand>
</feature>
<dbReference type="Proteomes" id="UP001158576">
    <property type="component" value="Chromosome PAR"/>
</dbReference>
<feature type="active site" evidence="1">
    <location>
        <position position="145"/>
    </location>
</feature>
<keyword evidence="1 2" id="KW-0862">Zinc</keyword>
<dbReference type="PRINTS" id="PR00480">
    <property type="entry name" value="ASTACIN"/>
</dbReference>
<organism evidence="5 6">
    <name type="scientific">Oikopleura dioica</name>
    <name type="common">Tunicate</name>
    <dbReference type="NCBI Taxonomy" id="34765"/>
    <lineage>
        <taxon>Eukaryota</taxon>
        <taxon>Metazoa</taxon>
        <taxon>Chordata</taxon>
        <taxon>Tunicata</taxon>
        <taxon>Appendicularia</taxon>
        <taxon>Copelata</taxon>
        <taxon>Oikopleuridae</taxon>
        <taxon>Oikopleura</taxon>
    </lineage>
</organism>
<keyword evidence="1 2" id="KW-0378">Hydrolase</keyword>
<dbReference type="InterPro" id="IPR001506">
    <property type="entry name" value="Peptidase_M12A"/>
</dbReference>
<dbReference type="InterPro" id="IPR002083">
    <property type="entry name" value="MATH/TRAF_dom"/>
</dbReference>
<dbReference type="InterPro" id="IPR006026">
    <property type="entry name" value="Peptidase_Metallo"/>
</dbReference>